<feature type="compositionally biased region" description="Polar residues" evidence="4">
    <location>
        <begin position="535"/>
        <end position="554"/>
    </location>
</feature>
<feature type="compositionally biased region" description="Basic and acidic residues" evidence="4">
    <location>
        <begin position="589"/>
        <end position="602"/>
    </location>
</feature>
<reference evidence="6" key="1">
    <citation type="submission" date="2021-08" db="EMBL/GenBank/DDBJ databases">
        <title>WGS assembly of Ceratopteris richardii.</title>
        <authorList>
            <person name="Marchant D.B."/>
            <person name="Chen G."/>
            <person name="Jenkins J."/>
            <person name="Shu S."/>
            <person name="Leebens-Mack J."/>
            <person name="Grimwood J."/>
            <person name="Schmutz J."/>
            <person name="Soltis P."/>
            <person name="Soltis D."/>
            <person name="Chen Z.-H."/>
        </authorList>
    </citation>
    <scope>NUCLEOTIDE SEQUENCE</scope>
    <source>
        <strain evidence="6">Whitten #5841</strain>
        <tissue evidence="6">Leaf</tissue>
    </source>
</reference>
<dbReference type="AlphaFoldDB" id="A0A8T2QPC7"/>
<accession>A0A8T2QPC7</accession>
<dbReference type="Pfam" id="PF00010">
    <property type="entry name" value="HLH"/>
    <property type="match status" value="1"/>
</dbReference>
<dbReference type="EMBL" id="CM035438">
    <property type="protein sequence ID" value="KAH7285839.1"/>
    <property type="molecule type" value="Genomic_DNA"/>
</dbReference>
<feature type="compositionally biased region" description="Basic residues" evidence="4">
    <location>
        <begin position="579"/>
        <end position="588"/>
    </location>
</feature>
<keyword evidence="2" id="KW-0804">Transcription</keyword>
<feature type="domain" description="BHLH" evidence="5">
    <location>
        <begin position="592"/>
        <end position="641"/>
    </location>
</feature>
<dbReference type="Pfam" id="PF14215">
    <property type="entry name" value="bHLH-MYC_N"/>
    <property type="match status" value="1"/>
</dbReference>
<dbReference type="OrthoDB" id="1926382at2759"/>
<dbReference type="InterPro" id="IPR011598">
    <property type="entry name" value="bHLH_dom"/>
</dbReference>
<gene>
    <name evidence="6" type="ORF">KP509_33G048200</name>
</gene>
<feature type="compositionally biased region" description="Polar residues" evidence="4">
    <location>
        <begin position="510"/>
        <end position="527"/>
    </location>
</feature>
<sequence length="785" mass="86971">MNPFRDIEHSWDDHEFRKAFIGAGYAQDDSLWPSDDRTPADNSLQEIQEDTLQQRLQSLVENSSSHTWTYAIFWQLTSDNEQVLGWGDGYFNPKEAEQRTPCKPVEVSPSDQELRRRILKELQSLVTVNGEDKVASTGVDSLDAEVTDTEWFFLRSMMYSFQVGMDSPGRAFANAQYIWLKGSDELRGQDCRRAELAQRFGIRTIVCIPTDRGVVELGSTESIQNDPLLVSRVRKAFEEDAPENVYLNSMMLKDDLPFCQQSPFPSFVDDGQYANMILGDNDCEKVWQMMAQSPYLTHTGYSMPLHGQFMTTSHALQDTELGVDLFNNDGTVGNYQYQMQKVGEALENHSQKQIGADMDVSLTPAYNDASKEGESSMQPSITAANQGTVKDVCQNAPTKSLSQLDGATVMASAANDLKTPESTIATHMTKSGGIDRNGKMLNACSNTIPMGKATSPPKTCLAEDVGNGDSLHIYAQPNKPWDVDALTSSSNPSNSPPHRLDIRARETSKVDQPSQSHDGGKSASSNKPFMEERGNPSTQEESVTMQAPGTVRSSVESEHSDVEASIKDADCSRMVAEKKPRKRGRKPSNGREEPLNHVEAERQRREKMNQRFYALRAVVPNVSKMDKASVLADATDCIVELKARIQELEIGNKNLRAQLSGQNVDAILDDTSDHMEPAHGLLATAAPSKPSTKVACPHGNITINVRFLVGQEAIIRVESSRENYPIAKMMVALQELQLEVNHSTVAFVQGMLCQSIVVVKKRSDHMTEEQLMAILARKAINCNCC</sequence>
<evidence type="ECO:0000259" key="5">
    <source>
        <dbReference type="PROSITE" id="PS50888"/>
    </source>
</evidence>
<feature type="region of interest" description="Disordered" evidence="4">
    <location>
        <begin position="506"/>
        <end position="602"/>
    </location>
</feature>
<evidence type="ECO:0000313" key="7">
    <source>
        <dbReference type="Proteomes" id="UP000825935"/>
    </source>
</evidence>
<evidence type="ECO:0000256" key="4">
    <source>
        <dbReference type="SAM" id="MobiDB-lite"/>
    </source>
</evidence>
<dbReference type="PANTHER" id="PTHR11514">
    <property type="entry name" value="MYC"/>
    <property type="match status" value="1"/>
</dbReference>
<dbReference type="GO" id="GO:0005634">
    <property type="term" value="C:nucleus"/>
    <property type="evidence" value="ECO:0007669"/>
    <property type="project" value="TreeGrafter"/>
</dbReference>
<dbReference type="OMA" id="KMGNRFY"/>
<protein>
    <recommendedName>
        <fullName evidence="5">BHLH domain-containing protein</fullName>
    </recommendedName>
</protein>
<dbReference type="PROSITE" id="PS50888">
    <property type="entry name" value="BHLH"/>
    <property type="match status" value="1"/>
</dbReference>
<dbReference type="Proteomes" id="UP000825935">
    <property type="component" value="Chromosome 33"/>
</dbReference>
<dbReference type="InterPro" id="IPR036638">
    <property type="entry name" value="HLH_DNA-bd_sf"/>
</dbReference>
<evidence type="ECO:0000313" key="6">
    <source>
        <dbReference type="EMBL" id="KAH7285839.1"/>
    </source>
</evidence>
<dbReference type="PANTHER" id="PTHR11514:SF43">
    <property type="entry name" value="TRANSCRIPTION FACTOR MYC2"/>
    <property type="match status" value="1"/>
</dbReference>
<dbReference type="InterPro" id="IPR045084">
    <property type="entry name" value="AIB/MYC-like"/>
</dbReference>
<dbReference type="InterPro" id="IPR025610">
    <property type="entry name" value="MYC/MYB_N"/>
</dbReference>
<comment type="caution">
    <text evidence="6">The sequence shown here is derived from an EMBL/GenBank/DDBJ whole genome shotgun (WGS) entry which is preliminary data.</text>
</comment>
<organism evidence="6 7">
    <name type="scientific">Ceratopteris richardii</name>
    <name type="common">Triangle waterfern</name>
    <dbReference type="NCBI Taxonomy" id="49495"/>
    <lineage>
        <taxon>Eukaryota</taxon>
        <taxon>Viridiplantae</taxon>
        <taxon>Streptophyta</taxon>
        <taxon>Embryophyta</taxon>
        <taxon>Tracheophyta</taxon>
        <taxon>Polypodiopsida</taxon>
        <taxon>Polypodiidae</taxon>
        <taxon>Polypodiales</taxon>
        <taxon>Pteridineae</taxon>
        <taxon>Pteridaceae</taxon>
        <taxon>Parkerioideae</taxon>
        <taxon>Ceratopteris</taxon>
    </lineage>
</organism>
<evidence type="ECO:0000256" key="1">
    <source>
        <dbReference type="ARBA" id="ARBA00023015"/>
    </source>
</evidence>
<keyword evidence="3" id="KW-0539">Nucleus</keyword>
<dbReference type="SUPFAM" id="SSF47459">
    <property type="entry name" value="HLH, helix-loop-helix DNA-binding domain"/>
    <property type="match status" value="1"/>
</dbReference>
<proteinExistence type="predicted"/>
<evidence type="ECO:0000256" key="3">
    <source>
        <dbReference type="ARBA" id="ARBA00023242"/>
    </source>
</evidence>
<keyword evidence="1" id="KW-0805">Transcription regulation</keyword>
<dbReference type="GO" id="GO:0000976">
    <property type="term" value="F:transcription cis-regulatory region binding"/>
    <property type="evidence" value="ECO:0007669"/>
    <property type="project" value="TreeGrafter"/>
</dbReference>
<dbReference type="GO" id="GO:0046983">
    <property type="term" value="F:protein dimerization activity"/>
    <property type="evidence" value="ECO:0007669"/>
    <property type="project" value="InterPro"/>
</dbReference>
<keyword evidence="7" id="KW-1185">Reference proteome</keyword>
<feature type="compositionally biased region" description="Basic and acidic residues" evidence="4">
    <location>
        <begin position="555"/>
        <end position="578"/>
    </location>
</feature>
<dbReference type="SMART" id="SM00353">
    <property type="entry name" value="HLH"/>
    <property type="match status" value="1"/>
</dbReference>
<name>A0A8T2QPC7_CERRI</name>
<evidence type="ECO:0000256" key="2">
    <source>
        <dbReference type="ARBA" id="ARBA00023163"/>
    </source>
</evidence>
<dbReference type="GO" id="GO:0003700">
    <property type="term" value="F:DNA-binding transcription factor activity"/>
    <property type="evidence" value="ECO:0007669"/>
    <property type="project" value="InterPro"/>
</dbReference>
<dbReference type="Gene3D" id="4.10.280.10">
    <property type="entry name" value="Helix-loop-helix DNA-binding domain"/>
    <property type="match status" value="1"/>
</dbReference>